<protein>
    <submittedName>
        <fullName evidence="1">Glycosyl hydrolase</fullName>
    </submittedName>
</protein>
<evidence type="ECO:0000313" key="2">
    <source>
        <dbReference type="Proteomes" id="UP001058074"/>
    </source>
</evidence>
<reference evidence="1" key="1">
    <citation type="journal article" date="2025" name="Int. J. Syst. Evol. Microbiol.">
        <title>Inconstantimicrobium mannanitabidum sp. nov., a novel member of the family Clostridiaceae isolated from anoxic soil under the treatment of reductive soil disinfestation.</title>
        <authorList>
            <person name="Ueki A."/>
            <person name="Tonouchi A."/>
            <person name="Honma S."/>
            <person name="Kaku N."/>
            <person name="Ueki K."/>
        </authorList>
    </citation>
    <scope>NUCLEOTIDE SEQUENCE</scope>
    <source>
        <strain evidence="1">TW13</strain>
    </source>
</reference>
<accession>A0ACB5R9P6</accession>
<proteinExistence type="predicted"/>
<evidence type="ECO:0000313" key="1">
    <source>
        <dbReference type="EMBL" id="GKX65756.1"/>
    </source>
</evidence>
<organism evidence="1 2">
    <name type="scientific">Inconstantimicrobium mannanitabidum</name>
    <dbReference type="NCBI Taxonomy" id="1604901"/>
    <lineage>
        <taxon>Bacteria</taxon>
        <taxon>Bacillati</taxon>
        <taxon>Bacillota</taxon>
        <taxon>Clostridia</taxon>
        <taxon>Eubacteriales</taxon>
        <taxon>Clostridiaceae</taxon>
        <taxon>Inconstantimicrobium</taxon>
    </lineage>
</organism>
<gene>
    <name evidence="1" type="ORF">rsdtw13_10140</name>
</gene>
<name>A0ACB5R9P6_9CLOT</name>
<comment type="caution">
    <text evidence="1">The sequence shown here is derived from an EMBL/GenBank/DDBJ whole genome shotgun (WGS) entry which is preliminary data.</text>
</comment>
<keyword evidence="1" id="KW-0378">Hydrolase</keyword>
<sequence>MIDLKAKPFYLKDEDIKWVEETIKGMDLIEKVGQLFCPVGVTDDEEQLKGFLSKIKPGGMMYRPGKGEDIRRTHKLLQDNSKIPLLLAANLEAGGNGTAIDGTYFGKQMQVAATDDEDMAYKLGLVSGREGRVAGCNWAFAPIVDIDMNFRNPITNVRTYGSDPKRVLRMARQCMKGMTESGLAVSIKHFPGDGVDERDQHLLSSVNSLSVEEWDKTYGMIYKGLIEDGAQTVMAGHILLPNYSKKLNPDLKDEEIMPATLSEEILNGLLREKLGFNGLIVTDATAMIGFNVAERREISVPKSIACGCDMFLFNKNIEEDFNFMLKGIKNGILTIERVDEAVTRILATKASLGLHKQKAEDTLVLDEEALKVLKCEEHETWARECADKSVTLVKDTQNLLPITSEKYKRVRLYVLGDSEDGGFKEGEQASDKVKQKLEAEGFEVDVFDNKKLDFREVFEGGIEELKSKYDLIIYVANIETASNQTTVRVDWIHLMAANAPWFVKDIPTMFISVANPYHLLDVPMIKTFINAYSSNEYVVDAVIDKITGKSEFKGISPVDPFCNVWGARF</sequence>
<keyword evidence="2" id="KW-1185">Reference proteome</keyword>
<dbReference type="EMBL" id="BROD01000001">
    <property type="protein sequence ID" value="GKX65756.1"/>
    <property type="molecule type" value="Genomic_DNA"/>
</dbReference>
<dbReference type="Proteomes" id="UP001058074">
    <property type="component" value="Unassembled WGS sequence"/>
</dbReference>